<dbReference type="EMBL" id="JAQOSQ010000068">
    <property type="protein sequence ID" value="MDJ1185924.1"/>
    <property type="molecule type" value="Genomic_DNA"/>
</dbReference>
<keyword evidence="5" id="KW-1185">Reference proteome</keyword>
<evidence type="ECO:0000256" key="2">
    <source>
        <dbReference type="ARBA" id="ARBA00022840"/>
    </source>
</evidence>
<feature type="domain" description="ATPase AAA-type core" evidence="3">
    <location>
        <begin position="293"/>
        <end position="361"/>
    </location>
</feature>
<keyword evidence="1" id="KW-0547">Nucleotide-binding</keyword>
<sequence length="364" mass="41552">MQLPYDKCQNELQELLQAQYPLVFLRSPEESRAIICAISAHRYLLSPSKNEGEFARWSSIDGFQKLTDNDQWQGTGSVPKPNEDPIIQALNFLQKRLQEQAGKNLQQQYTYVLPDWSTLIKPDCDLTARKLKELVIAIEQKRPRPSMNLIAIGAEWSIPPILRNWVHILDLPLPIGQELYNDVFQVAVNRYDLPDEDAKHLSEQAQGMPLQAASQTARLITSRNLWQSPQEASQLLLEVKKQEIRKTGVLEYFVPQGQGLQEVGGLENVKTWIASRRQWFEQDTNPEMLPRAILLEGYPGCGKTFIARAIAQEWRVPQINFEISRLQSKWVGESESNTFQALRAIEASAPNILFMDEIEKAFAG</sequence>
<protein>
    <submittedName>
        <fullName evidence="4">AAA family ATPase</fullName>
    </submittedName>
</protein>
<dbReference type="PANTHER" id="PTHR42960">
    <property type="entry name" value="YCF46 PROTEIN"/>
    <property type="match status" value="1"/>
</dbReference>
<accession>A0ABT7C394</accession>
<evidence type="ECO:0000259" key="3">
    <source>
        <dbReference type="Pfam" id="PF00004"/>
    </source>
</evidence>
<name>A0ABT7C394_9CYAN</name>
<dbReference type="Proteomes" id="UP001232992">
    <property type="component" value="Unassembled WGS sequence"/>
</dbReference>
<feature type="non-terminal residue" evidence="4">
    <location>
        <position position="364"/>
    </location>
</feature>
<evidence type="ECO:0000256" key="1">
    <source>
        <dbReference type="ARBA" id="ARBA00022741"/>
    </source>
</evidence>
<dbReference type="PANTHER" id="PTHR42960:SF1">
    <property type="entry name" value="YCF46 PROTEIN"/>
    <property type="match status" value="1"/>
</dbReference>
<proteinExistence type="predicted"/>
<evidence type="ECO:0000313" key="5">
    <source>
        <dbReference type="Proteomes" id="UP001232992"/>
    </source>
</evidence>
<evidence type="ECO:0000313" key="4">
    <source>
        <dbReference type="EMBL" id="MDJ1185924.1"/>
    </source>
</evidence>
<reference evidence="4 5" key="1">
    <citation type="submission" date="2023-01" db="EMBL/GenBank/DDBJ databases">
        <title>Novel diversity within Roseofilum (Cyanobacteria; Desertifilaceae) from marine benthic mats with descriptions of four novel species.</title>
        <authorList>
            <person name="Wang Y."/>
            <person name="Berthold D.E."/>
            <person name="Hu J."/>
            <person name="Lefler F.W."/>
            <person name="Laughinghouse H.D. IV."/>
        </authorList>
    </citation>
    <scope>NUCLEOTIDE SEQUENCE [LARGE SCALE GENOMIC DNA]</scope>
    <source>
        <strain evidence="4 5">BLCC-M143</strain>
    </source>
</reference>
<organism evidence="4 5">
    <name type="scientific">Roseofilum casamattae BLCC-M143</name>
    <dbReference type="NCBI Taxonomy" id="3022442"/>
    <lineage>
        <taxon>Bacteria</taxon>
        <taxon>Bacillati</taxon>
        <taxon>Cyanobacteriota</taxon>
        <taxon>Cyanophyceae</taxon>
        <taxon>Desertifilales</taxon>
        <taxon>Desertifilaceae</taxon>
        <taxon>Roseofilum</taxon>
        <taxon>Roseofilum casamattae</taxon>
    </lineage>
</organism>
<dbReference type="InterPro" id="IPR052381">
    <property type="entry name" value="AAA_domain_protein"/>
</dbReference>
<dbReference type="RefSeq" id="WP_283760557.1">
    <property type="nucleotide sequence ID" value="NZ_JAQOSQ010000068.1"/>
</dbReference>
<dbReference type="Pfam" id="PF00004">
    <property type="entry name" value="AAA"/>
    <property type="match status" value="1"/>
</dbReference>
<keyword evidence="2" id="KW-0067">ATP-binding</keyword>
<gene>
    <name evidence="4" type="ORF">PMH09_22360</name>
</gene>
<comment type="caution">
    <text evidence="4">The sequence shown here is derived from an EMBL/GenBank/DDBJ whole genome shotgun (WGS) entry which is preliminary data.</text>
</comment>
<dbReference type="Gene3D" id="3.40.50.300">
    <property type="entry name" value="P-loop containing nucleotide triphosphate hydrolases"/>
    <property type="match status" value="1"/>
</dbReference>
<dbReference type="SUPFAM" id="SSF52540">
    <property type="entry name" value="P-loop containing nucleoside triphosphate hydrolases"/>
    <property type="match status" value="1"/>
</dbReference>
<dbReference type="InterPro" id="IPR027417">
    <property type="entry name" value="P-loop_NTPase"/>
</dbReference>
<dbReference type="InterPro" id="IPR003959">
    <property type="entry name" value="ATPase_AAA_core"/>
</dbReference>